<dbReference type="Pfam" id="PF10604">
    <property type="entry name" value="Polyketide_cyc2"/>
    <property type="match status" value="1"/>
</dbReference>
<dbReference type="InterPro" id="IPR016162">
    <property type="entry name" value="Ald_DH_N"/>
</dbReference>
<accession>A0A9X4REC9</accession>
<dbReference type="InterPro" id="IPR015590">
    <property type="entry name" value="Aldehyde_DH_dom"/>
</dbReference>
<dbReference type="SUPFAM" id="SSF53720">
    <property type="entry name" value="ALDH-like"/>
    <property type="match status" value="1"/>
</dbReference>
<feature type="active site" evidence="3">
    <location>
        <position position="237"/>
    </location>
</feature>
<dbReference type="Gene3D" id="3.40.309.10">
    <property type="entry name" value="Aldehyde Dehydrogenase, Chain A, domain 2"/>
    <property type="match status" value="1"/>
</dbReference>
<dbReference type="InterPro" id="IPR016161">
    <property type="entry name" value="Ald_DH/histidinol_DH"/>
</dbReference>
<dbReference type="RefSeq" id="WP_332519886.1">
    <property type="nucleotide sequence ID" value="NZ_JANRHA010000006.1"/>
</dbReference>
<sequence>MTTTTRAQSIDVCSPADGRTIGTVRTSSAEDVRQTVSQLRATQPQWAALPVAARVRWMHRFRDWIYANEQRINNLLQAETGKPPAEIGIELSSSLSVLHYYCDRAEKFLADETPWPTSLVTALKALRIRHVPYQVVGVISPWNFPLAMFLWDAIPALLAGAAVIVKPSEHTPLAATAVLEGWTEIGAPPVFTGVNGAGSTGAAVVNAVDFIQFTGSARTGTAIAATAAAALKPYSLELGGNDPAIVLADADLDQTAQGIALGGMLNSGQMCVSVERVYAVADIYDELVTRVADLVRSLRDAGDGFDVDITGLITADQLEIVTRHVDDAVAKGATAVTGGRKADAGQGFEPTVLTGVDHTMAVMNEETFGPVLPIMRVADVDEAIRLANDSPFGLSASVWSRNRSGALRIAARLEAGTVNINDAATHILCHPIPQSGWKTSGVGARLGGPYGIRKFTRTQAITANRIELSVIGKLAGFPYSAAKSDLLRRAGRLDDGGSITHRLGRTQALHPRRVEVQRSIPAPAMAVFDWLADGSNFAKALPGVLVRHTRRGVDEPHGVGAVREVFSPAAYFREEIIGFERPTQIRYVITRSLPLVGHLGATIDITNDGSDSCLVTWVSEVDGGALAAGVIRPALSTVFRLILSGCERALA</sequence>
<name>A0A9X4REC9_9ACTN</name>
<comment type="caution">
    <text evidence="6">The sequence shown here is derived from an EMBL/GenBank/DDBJ whole genome shotgun (WGS) entry which is preliminary data.</text>
</comment>
<dbReference type="Gene3D" id="3.30.530.20">
    <property type="match status" value="1"/>
</dbReference>
<dbReference type="PANTHER" id="PTHR11699">
    <property type="entry name" value="ALDEHYDE DEHYDROGENASE-RELATED"/>
    <property type="match status" value="1"/>
</dbReference>
<dbReference type="AlphaFoldDB" id="A0A9X4REC9"/>
<evidence type="ECO:0000256" key="1">
    <source>
        <dbReference type="ARBA" id="ARBA00009986"/>
    </source>
</evidence>
<dbReference type="Gene3D" id="3.40.605.10">
    <property type="entry name" value="Aldehyde Dehydrogenase, Chain A, domain 1"/>
    <property type="match status" value="1"/>
</dbReference>
<comment type="similarity">
    <text evidence="1 4">Belongs to the aldehyde dehydrogenase family.</text>
</comment>
<protein>
    <submittedName>
        <fullName evidence="6">Aldehyde dehydrogenase family protein</fullName>
    </submittedName>
</protein>
<evidence type="ECO:0000313" key="6">
    <source>
        <dbReference type="EMBL" id="MDG3015067.1"/>
    </source>
</evidence>
<evidence type="ECO:0000259" key="5">
    <source>
        <dbReference type="Pfam" id="PF00171"/>
    </source>
</evidence>
<dbReference type="CDD" id="cd07099">
    <property type="entry name" value="ALDH_DDALDH"/>
    <property type="match status" value="1"/>
</dbReference>
<reference evidence="6" key="1">
    <citation type="submission" date="2022-08" db="EMBL/GenBank/DDBJ databases">
        <title>Genome analysis of Corynebacteriales strain.</title>
        <authorList>
            <person name="Lee S.D."/>
        </authorList>
    </citation>
    <scope>NUCLEOTIDE SEQUENCE</scope>
    <source>
        <strain evidence="6">D3-21</strain>
    </source>
</reference>
<keyword evidence="2 4" id="KW-0560">Oxidoreductase</keyword>
<keyword evidence="7" id="KW-1185">Reference proteome</keyword>
<dbReference type="InterPro" id="IPR029510">
    <property type="entry name" value="Ald_DH_CS_GLU"/>
</dbReference>
<dbReference type="InterPro" id="IPR019587">
    <property type="entry name" value="Polyketide_cyclase/dehydratase"/>
</dbReference>
<proteinExistence type="inferred from homology"/>
<dbReference type="SUPFAM" id="SSF55961">
    <property type="entry name" value="Bet v1-like"/>
    <property type="match status" value="1"/>
</dbReference>
<dbReference type="PROSITE" id="PS00687">
    <property type="entry name" value="ALDEHYDE_DEHYDR_GLU"/>
    <property type="match status" value="1"/>
</dbReference>
<evidence type="ECO:0000256" key="3">
    <source>
        <dbReference type="PROSITE-ProRule" id="PRU10007"/>
    </source>
</evidence>
<dbReference type="CDD" id="cd07821">
    <property type="entry name" value="PYR_PYL_RCAR_like"/>
    <property type="match status" value="1"/>
</dbReference>
<dbReference type="EMBL" id="JANRHA010000006">
    <property type="protein sequence ID" value="MDG3015067.1"/>
    <property type="molecule type" value="Genomic_DNA"/>
</dbReference>
<dbReference type="InterPro" id="IPR023393">
    <property type="entry name" value="START-like_dom_sf"/>
</dbReference>
<evidence type="ECO:0000256" key="2">
    <source>
        <dbReference type="ARBA" id="ARBA00023002"/>
    </source>
</evidence>
<dbReference type="Pfam" id="PF00171">
    <property type="entry name" value="Aldedh"/>
    <property type="match status" value="1"/>
</dbReference>
<feature type="domain" description="Aldehyde dehydrogenase" evidence="5">
    <location>
        <begin position="7"/>
        <end position="460"/>
    </location>
</feature>
<evidence type="ECO:0000256" key="4">
    <source>
        <dbReference type="RuleBase" id="RU003345"/>
    </source>
</evidence>
<gene>
    <name evidence="6" type="ORF">NVS88_10935</name>
</gene>
<dbReference type="Proteomes" id="UP001152755">
    <property type="component" value="Unassembled WGS sequence"/>
</dbReference>
<evidence type="ECO:0000313" key="7">
    <source>
        <dbReference type="Proteomes" id="UP001152755"/>
    </source>
</evidence>
<dbReference type="GO" id="GO:0016620">
    <property type="term" value="F:oxidoreductase activity, acting on the aldehyde or oxo group of donors, NAD or NADP as acceptor"/>
    <property type="evidence" value="ECO:0007669"/>
    <property type="project" value="InterPro"/>
</dbReference>
<dbReference type="InterPro" id="IPR016163">
    <property type="entry name" value="Ald_DH_C"/>
</dbReference>
<organism evidence="6 7">
    <name type="scientific">Speluncibacter jeojiensis</name>
    <dbReference type="NCBI Taxonomy" id="2710754"/>
    <lineage>
        <taxon>Bacteria</taxon>
        <taxon>Bacillati</taxon>
        <taxon>Actinomycetota</taxon>
        <taxon>Actinomycetes</taxon>
        <taxon>Mycobacteriales</taxon>
        <taxon>Speluncibacteraceae</taxon>
        <taxon>Speluncibacter</taxon>
    </lineage>
</organism>
<dbReference type="FunFam" id="3.40.309.10:FF:000009">
    <property type="entry name" value="Aldehyde dehydrogenase A"/>
    <property type="match status" value="1"/>
</dbReference>